<dbReference type="Gene3D" id="3.30.465.10">
    <property type="match status" value="1"/>
</dbReference>
<dbReference type="SUPFAM" id="SSF55103">
    <property type="entry name" value="FAD-linked oxidases, C-terminal domain"/>
    <property type="match status" value="1"/>
</dbReference>
<organism evidence="6 7">
    <name type="scientific">Marinomonas profundimaris</name>
    <dbReference type="NCBI Taxonomy" id="1208321"/>
    <lineage>
        <taxon>Bacteria</taxon>
        <taxon>Pseudomonadati</taxon>
        <taxon>Pseudomonadota</taxon>
        <taxon>Gammaproteobacteria</taxon>
        <taxon>Oceanospirillales</taxon>
        <taxon>Oceanospirillaceae</taxon>
        <taxon>Marinomonas</taxon>
    </lineage>
</organism>
<feature type="domain" description="FAD-binding PCMH-type" evidence="5">
    <location>
        <begin position="48"/>
        <end position="280"/>
    </location>
</feature>
<evidence type="ECO:0000259" key="5">
    <source>
        <dbReference type="PROSITE" id="PS51387"/>
    </source>
</evidence>
<dbReference type="Proteomes" id="UP000018857">
    <property type="component" value="Unassembled WGS sequence"/>
</dbReference>
<sequence length="928" mass="105014">MIPTLSEVSPIQAKYLSFIEQLKAIGFSGDINLDYANRVVLSTDNSIYQILPQGVLYPKNTKDIQILTNLSNQAVFHDIVVSPRGGGTGTNGQSLTDGLIVDLSKYMNHILEINVEEGWVRVETGMAIEQLNCAVKSHGLFFPQPLTTSNGSTIGGMISDDASEQGSVMYGKTRDHVLSLKTVLLDGYLLESAPIDDHTLALIQSGGDYSAHAHRIVDSIQKNKAKEIKDTFPKLTQCLTGYDLAHIRTHDGRFDMNAVLCGSEGTLGFIIEAKINLLAIPTHAALVNIRYDSFEGALRHAGDLLSTQPTSIETIDSTVLNLAKADSVWHSVTEFFPTLAGEKYQGVNLIEFTGNNEQDVAEKIKLLTDNLDILLVQDERSALGYTIAMGREQVNKLSALRKKSARLLLDKHKTDINPEYTPAFLGDLYPSLQQIKGAFDPRNQLNPGKIATPFEFGANLIKTENVSLRKQFNHEISAKNRDYFKTALSDSNHDVMSTSWKNSRDRRYSPKGRAALIREWLRALSELGVDTKQASKSAKNSRALINFIPRIKNTLEKRRGVYDFSHEVHDAMTDGVTNTYCTEDYSSNIDETEYRAKFFELYYSRYLRPVKDYLKGFVEFSTPFIALLPKPYNWLISQRWINTLSNKYIGLINNPELSVLNLKKEMSRRGIRLATPLAIESLSPKDRSRAVIVVQDVFTSYFETQLVLDTMEALSRLGFQAYLAPYLPNGKPLHVHGFLKAFNNTARKNLDMLQRLSFYGLPFIGIDPSMTLTYRNEYTKSFGKSRQIPKIHLMQEWLMKKSEHLKKQPLACDHSTYYLLTHRTDNNHSSPAIQDWQEIYRILGLALSVQHIDFDDVEEMYLNESPHKETSIYGYDRTLKNTITKSRLLGKLVSTSYFNRSQVRQCYKLDISHPIQMLLKHLREANVD</sequence>
<dbReference type="Pfam" id="PF02913">
    <property type="entry name" value="FAD-oxidase_C"/>
    <property type="match status" value="2"/>
</dbReference>
<evidence type="ECO:0000256" key="3">
    <source>
        <dbReference type="ARBA" id="ARBA00022827"/>
    </source>
</evidence>
<dbReference type="GO" id="GO:1903457">
    <property type="term" value="P:lactate catabolic process"/>
    <property type="evidence" value="ECO:0007669"/>
    <property type="project" value="TreeGrafter"/>
</dbReference>
<dbReference type="GO" id="GO:0008720">
    <property type="term" value="F:D-lactate dehydrogenase (NAD+) activity"/>
    <property type="evidence" value="ECO:0007669"/>
    <property type="project" value="TreeGrafter"/>
</dbReference>
<accession>W1RSX6</accession>
<comment type="cofactor">
    <cofactor evidence="1">
        <name>FAD</name>
        <dbReference type="ChEBI" id="CHEBI:57692"/>
    </cofactor>
</comment>
<dbReference type="GO" id="GO:0004458">
    <property type="term" value="F:D-lactate dehydrogenase (cytochrome) activity"/>
    <property type="evidence" value="ECO:0007669"/>
    <property type="project" value="TreeGrafter"/>
</dbReference>
<dbReference type="InterPro" id="IPR016169">
    <property type="entry name" value="FAD-bd_PCMH_sub2"/>
</dbReference>
<dbReference type="InterPro" id="IPR016164">
    <property type="entry name" value="FAD-linked_Oxase-like_C"/>
</dbReference>
<dbReference type="GO" id="GO:0071949">
    <property type="term" value="F:FAD binding"/>
    <property type="evidence" value="ECO:0007669"/>
    <property type="project" value="InterPro"/>
</dbReference>
<dbReference type="AlphaFoldDB" id="W1RSX6"/>
<evidence type="ECO:0000313" key="6">
    <source>
        <dbReference type="EMBL" id="ETI57963.1"/>
    </source>
</evidence>
<reference evidence="6 7" key="1">
    <citation type="journal article" date="2014" name="Genome Announc.">
        <title>Draft Genome Sequence of Marinomonas sp. Strain D104, a Polycyclic Aromatic Hydrocarbon-Degrading Bacterium from the Deep-Sea Sediment of the Arctic Ocean.</title>
        <authorList>
            <person name="Dong C."/>
            <person name="Bai X."/>
            <person name="Lai Q."/>
            <person name="Xie Y."/>
            <person name="Chen X."/>
            <person name="Shao Z."/>
        </authorList>
    </citation>
    <scope>NUCLEOTIDE SEQUENCE [LARGE SCALE GENOMIC DNA]</scope>
    <source>
        <strain evidence="6 7">D104</strain>
    </source>
</reference>
<dbReference type="eggNOG" id="COG0247">
    <property type="taxonomic scope" value="Bacteria"/>
</dbReference>
<dbReference type="EMBL" id="AYOZ01000061">
    <property type="protein sequence ID" value="ETI57963.1"/>
    <property type="molecule type" value="Genomic_DNA"/>
</dbReference>
<name>W1RSX6_9GAMM</name>
<dbReference type="PANTHER" id="PTHR11748">
    <property type="entry name" value="D-LACTATE DEHYDROGENASE"/>
    <property type="match status" value="1"/>
</dbReference>
<dbReference type="Pfam" id="PF01565">
    <property type="entry name" value="FAD_binding_4"/>
    <property type="match status" value="1"/>
</dbReference>
<protein>
    <submittedName>
        <fullName evidence="6">FAD-linked oxidase</fullName>
    </submittedName>
</protein>
<comment type="caution">
    <text evidence="6">The sequence shown here is derived from an EMBL/GenBank/DDBJ whole genome shotgun (WGS) entry which is preliminary data.</text>
</comment>
<dbReference type="PATRIC" id="fig|1208321.3.peg.3460"/>
<evidence type="ECO:0000256" key="1">
    <source>
        <dbReference type="ARBA" id="ARBA00001974"/>
    </source>
</evidence>
<dbReference type="InterPro" id="IPR004113">
    <property type="entry name" value="FAD-bd_oxidored_4_C"/>
</dbReference>
<evidence type="ECO:0000256" key="4">
    <source>
        <dbReference type="ARBA" id="ARBA00023002"/>
    </source>
</evidence>
<evidence type="ECO:0000313" key="7">
    <source>
        <dbReference type="Proteomes" id="UP000018857"/>
    </source>
</evidence>
<evidence type="ECO:0000256" key="2">
    <source>
        <dbReference type="ARBA" id="ARBA00022630"/>
    </source>
</evidence>
<keyword evidence="7" id="KW-1185">Reference proteome</keyword>
<dbReference type="OrthoDB" id="9811557at2"/>
<dbReference type="eggNOG" id="COG0277">
    <property type="taxonomic scope" value="Bacteria"/>
</dbReference>
<proteinExistence type="predicted"/>
<dbReference type="PANTHER" id="PTHR11748:SF119">
    <property type="entry name" value="D-2-HYDROXYGLUTARATE DEHYDROGENASE"/>
    <property type="match status" value="1"/>
</dbReference>
<dbReference type="InterPro" id="IPR036318">
    <property type="entry name" value="FAD-bd_PCMH-like_sf"/>
</dbReference>
<dbReference type="InterPro" id="IPR006094">
    <property type="entry name" value="Oxid_FAD_bind_N"/>
</dbReference>
<dbReference type="PROSITE" id="PS51387">
    <property type="entry name" value="FAD_PCMH"/>
    <property type="match status" value="1"/>
</dbReference>
<dbReference type="STRING" id="1208321.D104_17470"/>
<dbReference type="RefSeq" id="WP_024025511.1">
    <property type="nucleotide sequence ID" value="NZ_AYOZ01000061.1"/>
</dbReference>
<keyword evidence="3" id="KW-0274">FAD</keyword>
<dbReference type="SUPFAM" id="SSF56176">
    <property type="entry name" value="FAD-binding/transporter-associated domain-like"/>
    <property type="match status" value="1"/>
</dbReference>
<dbReference type="InterPro" id="IPR016166">
    <property type="entry name" value="FAD-bd_PCMH"/>
</dbReference>
<gene>
    <name evidence="6" type="ORF">D104_17470</name>
</gene>
<keyword evidence="4" id="KW-0560">Oxidoreductase</keyword>
<keyword evidence="2" id="KW-0285">Flavoprotein</keyword>